<sequence length="356" mass="38256">MEERMETIVWGFMFGAILQYARLNRFNTIAGMAVLQNLAVAKTMAFTVGLGMLLLQSEILLGWADYHVKPLILVGVVVGGLLFGVGMAVLGYCPGTVAISLGQGNLDALVGIIGGLCGALVFAVVYPSLNPLLGPNLGALSVRSLLPDDILFWSVTSAVAILFMGIALYLQKLQHHDWRWLHAAVGLALLNCVLTLPFVAGHPMGASTAFPYAAMTITELGAESYQAAIAAPGAWELWFLTGAFLAGLVFALLHRSFRISSVPELWVRYHGPKPAKRFFWAFVGGFLLLFGARMAGGCTSGHVISGGMQLAISSLVFAVVVFAAFLTTGHYFYRIRQAVPIPPSPRIVEVNEMEAR</sequence>
<dbReference type="Proteomes" id="UP000248886">
    <property type="component" value="Unassembled WGS sequence"/>
</dbReference>
<dbReference type="AlphaFoldDB" id="A0A2W1K1B2"/>
<keyword evidence="6 9" id="KW-1133">Transmembrane helix</keyword>
<keyword evidence="2" id="KW-0813">Transport</keyword>
<keyword evidence="7 9" id="KW-0472">Membrane</keyword>
<accession>A0A2W1K1B2</accession>
<feature type="transmembrane region" description="Helical" evidence="9">
    <location>
        <begin position="105"/>
        <end position="126"/>
    </location>
</feature>
<protein>
    <submittedName>
        <fullName evidence="10">Transporter</fullName>
    </submittedName>
</protein>
<dbReference type="PANTHER" id="PTHR30574:SF1">
    <property type="entry name" value="SULPHUR TRANSPORT DOMAIN-CONTAINING PROTEIN"/>
    <property type="match status" value="1"/>
</dbReference>
<comment type="subcellular location">
    <subcellularLocation>
        <location evidence="1">Cell inner membrane</location>
        <topology evidence="1">Multi-pass membrane protein</topology>
    </subcellularLocation>
</comment>
<dbReference type="Pfam" id="PF04143">
    <property type="entry name" value="Sulf_transp"/>
    <property type="match status" value="1"/>
</dbReference>
<organism evidence="10 11">
    <name type="scientific">Acidithiobacillus ferrooxidans</name>
    <name type="common">Thiobacillus ferrooxidans</name>
    <dbReference type="NCBI Taxonomy" id="920"/>
    <lineage>
        <taxon>Bacteria</taxon>
        <taxon>Pseudomonadati</taxon>
        <taxon>Pseudomonadota</taxon>
        <taxon>Acidithiobacillia</taxon>
        <taxon>Acidithiobacillales</taxon>
        <taxon>Acidithiobacillaceae</taxon>
        <taxon>Acidithiobacillus</taxon>
    </lineage>
</organism>
<feature type="transmembrane region" description="Helical" evidence="9">
    <location>
        <begin position="278"/>
        <end position="296"/>
    </location>
</feature>
<dbReference type="EMBL" id="QKQP01000006">
    <property type="protein sequence ID" value="PZD80409.1"/>
    <property type="molecule type" value="Genomic_DNA"/>
</dbReference>
<dbReference type="PANTHER" id="PTHR30574">
    <property type="entry name" value="INNER MEMBRANE PROTEIN YEDE"/>
    <property type="match status" value="1"/>
</dbReference>
<evidence type="ECO:0000256" key="8">
    <source>
        <dbReference type="ARBA" id="ARBA00035655"/>
    </source>
</evidence>
<keyword evidence="4" id="KW-0997">Cell inner membrane</keyword>
<keyword evidence="3" id="KW-1003">Cell membrane</keyword>
<evidence type="ECO:0000256" key="5">
    <source>
        <dbReference type="ARBA" id="ARBA00022692"/>
    </source>
</evidence>
<feature type="transmembrane region" description="Helical" evidence="9">
    <location>
        <begin position="237"/>
        <end position="257"/>
    </location>
</feature>
<gene>
    <name evidence="10" type="ORF">DN052_12995</name>
</gene>
<feature type="transmembrane region" description="Helical" evidence="9">
    <location>
        <begin position="150"/>
        <end position="169"/>
    </location>
</feature>
<feature type="transmembrane region" description="Helical" evidence="9">
    <location>
        <begin position="181"/>
        <end position="200"/>
    </location>
</feature>
<evidence type="ECO:0000256" key="9">
    <source>
        <dbReference type="SAM" id="Phobius"/>
    </source>
</evidence>
<evidence type="ECO:0000256" key="7">
    <source>
        <dbReference type="ARBA" id="ARBA00023136"/>
    </source>
</evidence>
<dbReference type="GO" id="GO:0005886">
    <property type="term" value="C:plasma membrane"/>
    <property type="evidence" value="ECO:0007669"/>
    <property type="project" value="UniProtKB-SubCell"/>
</dbReference>
<dbReference type="OrthoDB" id="9814020at2"/>
<feature type="transmembrane region" description="Helical" evidence="9">
    <location>
        <begin position="308"/>
        <end position="333"/>
    </location>
</feature>
<comment type="similarity">
    <text evidence="8">Belongs to the TsuA/YedE (TC 9.B.102) family.</text>
</comment>
<name>A0A2W1K1B2_ACIFR</name>
<feature type="transmembrane region" description="Helical" evidence="9">
    <location>
        <begin position="44"/>
        <end position="64"/>
    </location>
</feature>
<proteinExistence type="inferred from homology"/>
<comment type="caution">
    <text evidence="10">The sequence shown here is derived from an EMBL/GenBank/DDBJ whole genome shotgun (WGS) entry which is preliminary data.</text>
</comment>
<evidence type="ECO:0000313" key="11">
    <source>
        <dbReference type="Proteomes" id="UP000248886"/>
    </source>
</evidence>
<evidence type="ECO:0000313" key="10">
    <source>
        <dbReference type="EMBL" id="PZD80409.1"/>
    </source>
</evidence>
<evidence type="ECO:0000256" key="2">
    <source>
        <dbReference type="ARBA" id="ARBA00022448"/>
    </source>
</evidence>
<evidence type="ECO:0000256" key="3">
    <source>
        <dbReference type="ARBA" id="ARBA00022475"/>
    </source>
</evidence>
<feature type="transmembrane region" description="Helical" evidence="9">
    <location>
        <begin position="70"/>
        <end position="93"/>
    </location>
</feature>
<evidence type="ECO:0000256" key="4">
    <source>
        <dbReference type="ARBA" id="ARBA00022519"/>
    </source>
</evidence>
<keyword evidence="5 9" id="KW-0812">Transmembrane</keyword>
<evidence type="ECO:0000256" key="1">
    <source>
        <dbReference type="ARBA" id="ARBA00004429"/>
    </source>
</evidence>
<reference evidence="10 11" key="1">
    <citation type="submission" date="2018-06" db="EMBL/GenBank/DDBJ databases">
        <title>Draft sequence of Acidithiobacillus ferrooxidans CCM 4253.</title>
        <authorList>
            <person name="Moya-Beltran A."/>
            <person name="Castro M."/>
            <person name="Covarrubias P.C."/>
            <person name="Issotta F."/>
            <person name="Janiczek O."/>
            <person name="Mandl M."/>
            <person name="Kucera J."/>
            <person name="Quatrini R."/>
        </authorList>
    </citation>
    <scope>NUCLEOTIDE SEQUENCE [LARGE SCALE GENOMIC DNA]</scope>
    <source>
        <strain evidence="10 11">CCM 4253</strain>
    </source>
</reference>
<dbReference type="InterPro" id="IPR007272">
    <property type="entry name" value="Sulf_transp_TsuA/YedE"/>
</dbReference>
<evidence type="ECO:0000256" key="6">
    <source>
        <dbReference type="ARBA" id="ARBA00022989"/>
    </source>
</evidence>